<dbReference type="Pfam" id="PF12937">
    <property type="entry name" value="F-box-like"/>
    <property type="match status" value="1"/>
</dbReference>
<gene>
    <name evidence="6" type="ORF">N7456_006145</name>
</gene>
<dbReference type="SUPFAM" id="SSF48403">
    <property type="entry name" value="Ankyrin repeat"/>
    <property type="match status" value="1"/>
</dbReference>
<reference evidence="6" key="1">
    <citation type="submission" date="2022-11" db="EMBL/GenBank/DDBJ databases">
        <authorList>
            <person name="Petersen C."/>
        </authorList>
    </citation>
    <scope>NUCLEOTIDE SEQUENCE</scope>
    <source>
        <strain evidence="6">IBT 30069</strain>
    </source>
</reference>
<evidence type="ECO:0000256" key="3">
    <source>
        <dbReference type="PROSITE-ProRule" id="PRU00023"/>
    </source>
</evidence>
<feature type="compositionally biased region" description="Acidic residues" evidence="4">
    <location>
        <begin position="132"/>
        <end position="141"/>
    </location>
</feature>
<dbReference type="PROSITE" id="PS50297">
    <property type="entry name" value="ANK_REP_REGION"/>
    <property type="match status" value="1"/>
</dbReference>
<dbReference type="EMBL" id="JAPQKH010000003">
    <property type="protein sequence ID" value="KAJ5109470.1"/>
    <property type="molecule type" value="Genomic_DNA"/>
</dbReference>
<evidence type="ECO:0000256" key="4">
    <source>
        <dbReference type="SAM" id="MobiDB-lite"/>
    </source>
</evidence>
<dbReference type="SUPFAM" id="SSF81383">
    <property type="entry name" value="F-box domain"/>
    <property type="match status" value="1"/>
</dbReference>
<dbReference type="SMART" id="SM00248">
    <property type="entry name" value="ANK"/>
    <property type="match status" value="7"/>
</dbReference>
<dbReference type="InterPro" id="IPR002110">
    <property type="entry name" value="Ankyrin_rpt"/>
</dbReference>
<feature type="repeat" description="ANK" evidence="3">
    <location>
        <begin position="212"/>
        <end position="244"/>
    </location>
</feature>
<evidence type="ECO:0000256" key="2">
    <source>
        <dbReference type="ARBA" id="ARBA00023043"/>
    </source>
</evidence>
<dbReference type="AlphaFoldDB" id="A0A9W9KKA5"/>
<dbReference type="InterPro" id="IPR036770">
    <property type="entry name" value="Ankyrin_rpt-contain_sf"/>
</dbReference>
<reference evidence="6" key="2">
    <citation type="journal article" date="2023" name="IMA Fungus">
        <title>Comparative genomic study of the Penicillium genus elucidates a diverse pangenome and 15 lateral gene transfer events.</title>
        <authorList>
            <person name="Petersen C."/>
            <person name="Sorensen T."/>
            <person name="Nielsen M.R."/>
            <person name="Sondergaard T.E."/>
            <person name="Sorensen J.L."/>
            <person name="Fitzpatrick D.A."/>
            <person name="Frisvad J.C."/>
            <person name="Nielsen K.L."/>
        </authorList>
    </citation>
    <scope>NUCLEOTIDE SEQUENCE</scope>
    <source>
        <strain evidence="6">IBT 30069</strain>
    </source>
</reference>
<dbReference type="Gene3D" id="1.25.40.20">
    <property type="entry name" value="Ankyrin repeat-containing domain"/>
    <property type="match status" value="3"/>
</dbReference>
<dbReference type="GO" id="GO:0005737">
    <property type="term" value="C:cytoplasm"/>
    <property type="evidence" value="ECO:0007669"/>
    <property type="project" value="TreeGrafter"/>
</dbReference>
<name>A0A9W9KKA5_9EURO</name>
<dbReference type="SMART" id="SM00256">
    <property type="entry name" value="FBOX"/>
    <property type="match status" value="1"/>
</dbReference>
<evidence type="ECO:0000256" key="1">
    <source>
        <dbReference type="ARBA" id="ARBA00022737"/>
    </source>
</evidence>
<sequence length="751" mass="84178">MALIDLPNELLIQIVEYLEYGWDLNAVGLVNRRFHNIANSQLYERKLPPCSENVLKWAFLNGKAHSVTKCLEADALNHIEGDLDEYFDILLLEAADTGKDQALELLLRNSIIPSYLKPENHNAPCKGQDGGDSQEESDEDEGCPFCVASRRRHVSFVRALIKNGANILHPGGEHPMLIAMKNPHVKKSGTDKALLNLLIHEAGFDPNERYGDGFTPLGWAIDMNQHQSVECLLQNGADPNLATRSKHGMLRALPLHLTSDVDIFKCLVSHGALLNIDFKIVPMTTSMEICPLMRAISANRFDLAREVAQQMDSQGTFTQLCEKDQSKALYVAIILKKDQEVQMLQKQVDWVQDPPNTKNESVESLLKRHLICAAKLGSKCLVKTILARATTLNIDTEELYMIALNMTIVRGKMDRRGPEEDCGDAEMARMIIETATHREKYPDLPGLLQFSLRNTSVAEVLLEYGVDPNTTIVYKGVGRLTLSGQAKERDKTILEHALKSGKTDFAQILINQGALLHSSALIPPLSLVKAASDGGIPMLDLIFKNGFDLEQLSTEDKCATMKYAWNIGYSVFNRGHAGHVVFTFLLQTGSITLQKDEIHYYTECAAKIWVPGSPEPTPLDIMLQKYDDINLKDKDGRTCLMRILWQKPDLLIVKRLLKKGADPLLTCNDGETALCDLLTSNPAFYNAHGRHTSKIFELLLGAIDITWSKHPRNEVYKAVIAAESRAIVKEAWQSVRVLQRFRFLHLQDMRR</sequence>
<evidence type="ECO:0000259" key="5">
    <source>
        <dbReference type="PROSITE" id="PS50181"/>
    </source>
</evidence>
<organism evidence="6 7">
    <name type="scientific">Penicillium angulare</name>
    <dbReference type="NCBI Taxonomy" id="116970"/>
    <lineage>
        <taxon>Eukaryota</taxon>
        <taxon>Fungi</taxon>
        <taxon>Dikarya</taxon>
        <taxon>Ascomycota</taxon>
        <taxon>Pezizomycotina</taxon>
        <taxon>Eurotiomycetes</taxon>
        <taxon>Eurotiomycetidae</taxon>
        <taxon>Eurotiales</taxon>
        <taxon>Aspergillaceae</taxon>
        <taxon>Penicillium</taxon>
    </lineage>
</organism>
<dbReference type="InterPro" id="IPR001810">
    <property type="entry name" value="F-box_dom"/>
</dbReference>
<evidence type="ECO:0000313" key="7">
    <source>
        <dbReference type="Proteomes" id="UP001149165"/>
    </source>
</evidence>
<feature type="domain" description="F-box" evidence="5">
    <location>
        <begin position="1"/>
        <end position="47"/>
    </location>
</feature>
<dbReference type="Proteomes" id="UP001149165">
    <property type="component" value="Unassembled WGS sequence"/>
</dbReference>
<dbReference type="Pfam" id="PF12796">
    <property type="entry name" value="Ank_2"/>
    <property type="match status" value="1"/>
</dbReference>
<dbReference type="InterPro" id="IPR036047">
    <property type="entry name" value="F-box-like_dom_sf"/>
</dbReference>
<proteinExistence type="predicted"/>
<dbReference type="PANTHER" id="PTHR24198">
    <property type="entry name" value="ANKYRIN REPEAT AND PROTEIN KINASE DOMAIN-CONTAINING PROTEIN"/>
    <property type="match status" value="1"/>
</dbReference>
<evidence type="ECO:0000313" key="6">
    <source>
        <dbReference type="EMBL" id="KAJ5109470.1"/>
    </source>
</evidence>
<feature type="region of interest" description="Disordered" evidence="4">
    <location>
        <begin position="122"/>
        <end position="141"/>
    </location>
</feature>
<dbReference type="PROSITE" id="PS50181">
    <property type="entry name" value="FBOX"/>
    <property type="match status" value="1"/>
</dbReference>
<dbReference type="PANTHER" id="PTHR24198:SF165">
    <property type="entry name" value="ANKYRIN REPEAT-CONTAINING PROTEIN-RELATED"/>
    <property type="match status" value="1"/>
</dbReference>
<dbReference type="OrthoDB" id="341259at2759"/>
<accession>A0A9W9KKA5</accession>
<protein>
    <submittedName>
        <fullName evidence="6">Ankyrin</fullName>
    </submittedName>
</protein>
<dbReference type="PROSITE" id="PS50088">
    <property type="entry name" value="ANK_REPEAT"/>
    <property type="match status" value="1"/>
</dbReference>
<keyword evidence="7" id="KW-1185">Reference proteome</keyword>
<keyword evidence="1" id="KW-0677">Repeat</keyword>
<comment type="caution">
    <text evidence="6">The sequence shown here is derived from an EMBL/GenBank/DDBJ whole genome shotgun (WGS) entry which is preliminary data.</text>
</comment>
<keyword evidence="2 3" id="KW-0040">ANK repeat</keyword>